<evidence type="ECO:0000256" key="3">
    <source>
        <dbReference type="ARBA" id="ARBA00022527"/>
    </source>
</evidence>
<dbReference type="InterPro" id="IPR011009">
    <property type="entry name" value="Kinase-like_dom_sf"/>
</dbReference>
<dbReference type="OrthoDB" id="9332038at2759"/>
<dbReference type="InterPro" id="IPR042521">
    <property type="entry name" value="DYRK"/>
</dbReference>
<dbReference type="Gene3D" id="1.10.510.10">
    <property type="entry name" value="Transferase(Phosphotransferase) domain 1"/>
    <property type="match status" value="1"/>
</dbReference>
<dbReference type="SUPFAM" id="SSF56112">
    <property type="entry name" value="Protein kinase-like (PK-like)"/>
    <property type="match status" value="1"/>
</dbReference>
<evidence type="ECO:0000256" key="11">
    <source>
        <dbReference type="SAM" id="MobiDB-lite"/>
    </source>
</evidence>
<dbReference type="Pfam" id="PF00069">
    <property type="entry name" value="Pkinase"/>
    <property type="match status" value="1"/>
</dbReference>
<reference evidence="13" key="1">
    <citation type="submission" date="2016-10" db="EMBL/GenBank/DDBJ databases">
        <authorList>
            <person name="Benchimol M."/>
            <person name="Almeida L.G."/>
            <person name="Vasconcelos A.T."/>
            <person name="Perreira-Neves A."/>
            <person name="Rosa I.A."/>
            <person name="Tasca T."/>
            <person name="Bogo M.R."/>
            <person name="de Souza W."/>
        </authorList>
    </citation>
    <scope>NUCLEOTIDE SEQUENCE [LARGE SCALE GENOMIC DNA]</scope>
    <source>
        <strain evidence="13">K</strain>
    </source>
</reference>
<sequence length="532" mass="60738">MNPAFPVPLRSPRVFHFRPAPPDDAPLTHRPKITDVKINKKSQFPIRPPDSNPNNQSINTSNNLPNKITINLSSNNLTNNMANVPNTQINKATSNNVVNNLTINTITNINDLPKKRPPPKTARAINPRFKKKGGLPNSKPIIFKDPITSNEAIQNYSGQLTPFELTEIKGYDLVYYLGNISKKIKNSHMSKAPNNGFDDTNHHYRAIPGDHLLYRYEIKAIFGKGAFGQVLRVFDHKLKIEVALKVIINTRQMHEQGLIETNILNTLNDGSDPLHNNYIVKVTETFTFRNHICATFEILGQNLYEYSRSMHYKPLPIPQLKSIAQQMFTALKFIHETKRIIHCDMKPENVLLMKNNKNCIRVIDFGSSCHIGRQKYEYIQSRFYRAPEVILGIKYGPPMDIWSVGCIICEMEAGRPIFPGDDESEQMKLFFEVLGLPPKYLLFQGSRRKDFFHEDGTPIVYSKNKKLNISTKSLKSASKISDPLLLDLLQKCFEWDQTKRITAEQALKHPWFNVKEGSTARPQHSLPGLTKK</sequence>
<keyword evidence="6 13" id="KW-0418">Kinase</keyword>
<evidence type="ECO:0000256" key="10">
    <source>
        <dbReference type="ARBA" id="ARBA00051680"/>
    </source>
</evidence>
<dbReference type="EC" id="2.7.12.1" evidence="2"/>
<evidence type="ECO:0000313" key="13">
    <source>
        <dbReference type="EMBL" id="OHT00278.1"/>
    </source>
</evidence>
<dbReference type="GeneID" id="94843563"/>
<protein>
    <recommendedName>
        <fullName evidence="2">dual-specificity kinase</fullName>
        <ecNumber evidence="2">2.7.12.1</ecNumber>
    </recommendedName>
</protein>
<name>A0A1J4JRX6_9EUKA</name>
<comment type="similarity">
    <text evidence="1">Belongs to the protein kinase superfamily. CMGC Ser/Thr protein kinase family. MNB/DYRK subfamily.</text>
</comment>
<comment type="catalytic activity">
    <reaction evidence="8">
        <text>L-seryl-[protein] + ATP = O-phospho-L-seryl-[protein] + ADP + H(+)</text>
        <dbReference type="Rhea" id="RHEA:17989"/>
        <dbReference type="Rhea" id="RHEA-COMP:9863"/>
        <dbReference type="Rhea" id="RHEA-COMP:11604"/>
        <dbReference type="ChEBI" id="CHEBI:15378"/>
        <dbReference type="ChEBI" id="CHEBI:29999"/>
        <dbReference type="ChEBI" id="CHEBI:30616"/>
        <dbReference type="ChEBI" id="CHEBI:83421"/>
        <dbReference type="ChEBI" id="CHEBI:456216"/>
        <dbReference type="EC" id="2.7.12.1"/>
    </reaction>
</comment>
<keyword evidence="5" id="KW-0547">Nucleotide-binding</keyword>
<dbReference type="Gene3D" id="3.30.200.20">
    <property type="entry name" value="Phosphorylase Kinase, domain 1"/>
    <property type="match status" value="1"/>
</dbReference>
<evidence type="ECO:0000256" key="4">
    <source>
        <dbReference type="ARBA" id="ARBA00022679"/>
    </source>
</evidence>
<feature type="domain" description="Protein kinase" evidence="12">
    <location>
        <begin position="216"/>
        <end position="512"/>
    </location>
</feature>
<dbReference type="PANTHER" id="PTHR24058:SF22">
    <property type="entry name" value="DUAL SPECIFICITY TYROSINE-PHOSPHORYLATION-REGULATED KINASE 4"/>
    <property type="match status" value="1"/>
</dbReference>
<dbReference type="InterPro" id="IPR000719">
    <property type="entry name" value="Prot_kinase_dom"/>
</dbReference>
<keyword evidence="3" id="KW-0723">Serine/threonine-protein kinase</keyword>
<evidence type="ECO:0000259" key="12">
    <source>
        <dbReference type="PROSITE" id="PS50011"/>
    </source>
</evidence>
<dbReference type="EMBL" id="MLAK01000962">
    <property type="protein sequence ID" value="OHT00278.1"/>
    <property type="molecule type" value="Genomic_DNA"/>
</dbReference>
<feature type="region of interest" description="Disordered" evidence="11">
    <location>
        <begin position="42"/>
        <end position="63"/>
    </location>
</feature>
<dbReference type="GO" id="GO:0005524">
    <property type="term" value="F:ATP binding"/>
    <property type="evidence" value="ECO:0007669"/>
    <property type="project" value="UniProtKB-KW"/>
</dbReference>
<feature type="region of interest" description="Disordered" evidence="11">
    <location>
        <begin position="109"/>
        <end position="131"/>
    </location>
</feature>
<dbReference type="GO" id="GO:0005856">
    <property type="term" value="C:cytoskeleton"/>
    <property type="evidence" value="ECO:0007669"/>
    <property type="project" value="TreeGrafter"/>
</dbReference>
<gene>
    <name evidence="13" type="ORF">TRFO_33063</name>
</gene>
<evidence type="ECO:0000256" key="7">
    <source>
        <dbReference type="ARBA" id="ARBA00022840"/>
    </source>
</evidence>
<dbReference type="CDD" id="cd14210">
    <property type="entry name" value="PKc_DYRK"/>
    <property type="match status" value="1"/>
</dbReference>
<evidence type="ECO:0000256" key="5">
    <source>
        <dbReference type="ARBA" id="ARBA00022741"/>
    </source>
</evidence>
<evidence type="ECO:0000256" key="8">
    <source>
        <dbReference type="ARBA" id="ARBA00049003"/>
    </source>
</evidence>
<keyword evidence="4" id="KW-0808">Transferase</keyword>
<proteinExistence type="inferred from homology"/>
<dbReference type="InterPro" id="IPR050494">
    <property type="entry name" value="Ser_Thr_dual-spec_kinase"/>
</dbReference>
<evidence type="ECO:0000313" key="14">
    <source>
        <dbReference type="Proteomes" id="UP000179807"/>
    </source>
</evidence>
<dbReference type="PROSITE" id="PS00108">
    <property type="entry name" value="PROTEIN_KINASE_ST"/>
    <property type="match status" value="1"/>
</dbReference>
<dbReference type="GO" id="GO:0004712">
    <property type="term" value="F:protein serine/threonine/tyrosine kinase activity"/>
    <property type="evidence" value="ECO:0007669"/>
    <property type="project" value="UniProtKB-EC"/>
</dbReference>
<comment type="catalytic activity">
    <reaction evidence="10">
        <text>L-tyrosyl-[protein] + ATP = O-phospho-L-tyrosyl-[protein] + ADP + H(+)</text>
        <dbReference type="Rhea" id="RHEA:10596"/>
        <dbReference type="Rhea" id="RHEA-COMP:10136"/>
        <dbReference type="Rhea" id="RHEA-COMP:20101"/>
        <dbReference type="ChEBI" id="CHEBI:15378"/>
        <dbReference type="ChEBI" id="CHEBI:30616"/>
        <dbReference type="ChEBI" id="CHEBI:46858"/>
        <dbReference type="ChEBI" id="CHEBI:61978"/>
        <dbReference type="ChEBI" id="CHEBI:456216"/>
        <dbReference type="EC" id="2.7.12.1"/>
    </reaction>
</comment>
<dbReference type="GO" id="GO:0004674">
    <property type="term" value="F:protein serine/threonine kinase activity"/>
    <property type="evidence" value="ECO:0007669"/>
    <property type="project" value="UniProtKB-KW"/>
</dbReference>
<keyword evidence="14" id="KW-1185">Reference proteome</keyword>
<comment type="caution">
    <text evidence="13">The sequence shown here is derived from an EMBL/GenBank/DDBJ whole genome shotgun (WGS) entry which is preliminary data.</text>
</comment>
<dbReference type="SMART" id="SM00220">
    <property type="entry name" value="S_TKc"/>
    <property type="match status" value="1"/>
</dbReference>
<keyword evidence="7" id="KW-0067">ATP-binding</keyword>
<dbReference type="AlphaFoldDB" id="A0A1J4JRX6"/>
<dbReference type="VEuPathDB" id="TrichDB:TRFO_33063"/>
<evidence type="ECO:0000256" key="6">
    <source>
        <dbReference type="ARBA" id="ARBA00022777"/>
    </source>
</evidence>
<dbReference type="PROSITE" id="PS50011">
    <property type="entry name" value="PROTEIN_KINASE_DOM"/>
    <property type="match status" value="1"/>
</dbReference>
<dbReference type="Proteomes" id="UP000179807">
    <property type="component" value="Unassembled WGS sequence"/>
</dbReference>
<dbReference type="InterPro" id="IPR008271">
    <property type="entry name" value="Ser/Thr_kinase_AS"/>
</dbReference>
<evidence type="ECO:0000256" key="1">
    <source>
        <dbReference type="ARBA" id="ARBA00008867"/>
    </source>
</evidence>
<evidence type="ECO:0000256" key="2">
    <source>
        <dbReference type="ARBA" id="ARBA00013203"/>
    </source>
</evidence>
<dbReference type="PANTHER" id="PTHR24058">
    <property type="entry name" value="DUAL SPECIFICITY PROTEIN KINASE"/>
    <property type="match status" value="1"/>
</dbReference>
<evidence type="ECO:0000256" key="9">
    <source>
        <dbReference type="ARBA" id="ARBA00049308"/>
    </source>
</evidence>
<organism evidence="13 14">
    <name type="scientific">Tritrichomonas foetus</name>
    <dbReference type="NCBI Taxonomy" id="1144522"/>
    <lineage>
        <taxon>Eukaryota</taxon>
        <taxon>Metamonada</taxon>
        <taxon>Parabasalia</taxon>
        <taxon>Tritrichomonadida</taxon>
        <taxon>Tritrichomonadidae</taxon>
        <taxon>Tritrichomonas</taxon>
    </lineage>
</organism>
<feature type="compositionally biased region" description="Low complexity" evidence="11">
    <location>
        <begin position="52"/>
        <end position="63"/>
    </location>
</feature>
<accession>A0A1J4JRX6</accession>
<dbReference type="GO" id="GO:0005737">
    <property type="term" value="C:cytoplasm"/>
    <property type="evidence" value="ECO:0007669"/>
    <property type="project" value="TreeGrafter"/>
</dbReference>
<dbReference type="RefSeq" id="XP_068353414.1">
    <property type="nucleotide sequence ID" value="XM_068508859.1"/>
</dbReference>
<comment type="catalytic activity">
    <reaction evidence="9">
        <text>L-threonyl-[protein] + ATP = O-phospho-L-threonyl-[protein] + ADP + H(+)</text>
        <dbReference type="Rhea" id="RHEA:46608"/>
        <dbReference type="Rhea" id="RHEA-COMP:11060"/>
        <dbReference type="Rhea" id="RHEA-COMP:11605"/>
        <dbReference type="ChEBI" id="CHEBI:15378"/>
        <dbReference type="ChEBI" id="CHEBI:30013"/>
        <dbReference type="ChEBI" id="CHEBI:30616"/>
        <dbReference type="ChEBI" id="CHEBI:61977"/>
        <dbReference type="ChEBI" id="CHEBI:456216"/>
        <dbReference type="EC" id="2.7.12.1"/>
    </reaction>
</comment>
<dbReference type="Gene3D" id="3.30.10.30">
    <property type="entry name" value="DYRK"/>
    <property type="match status" value="1"/>
</dbReference>